<dbReference type="Proteomes" id="UP001054945">
    <property type="component" value="Unassembled WGS sequence"/>
</dbReference>
<organism evidence="1 2">
    <name type="scientific">Caerostris extrusa</name>
    <name type="common">Bark spider</name>
    <name type="synonym">Caerostris bankana</name>
    <dbReference type="NCBI Taxonomy" id="172846"/>
    <lineage>
        <taxon>Eukaryota</taxon>
        <taxon>Metazoa</taxon>
        <taxon>Ecdysozoa</taxon>
        <taxon>Arthropoda</taxon>
        <taxon>Chelicerata</taxon>
        <taxon>Arachnida</taxon>
        <taxon>Araneae</taxon>
        <taxon>Araneomorphae</taxon>
        <taxon>Entelegynae</taxon>
        <taxon>Araneoidea</taxon>
        <taxon>Araneidae</taxon>
        <taxon>Caerostris</taxon>
    </lineage>
</organism>
<dbReference type="AlphaFoldDB" id="A0AAV4UJM2"/>
<reference evidence="1 2" key="1">
    <citation type="submission" date="2021-06" db="EMBL/GenBank/DDBJ databases">
        <title>Caerostris extrusa draft genome.</title>
        <authorList>
            <person name="Kono N."/>
            <person name="Arakawa K."/>
        </authorList>
    </citation>
    <scope>NUCLEOTIDE SEQUENCE [LARGE SCALE GENOMIC DNA]</scope>
</reference>
<proteinExistence type="predicted"/>
<gene>
    <name evidence="1" type="ORF">CEXT_142841</name>
</gene>
<protein>
    <recommendedName>
        <fullName evidence="3">Endonuclease/exonuclease/phosphatase domain-containing protein</fullName>
    </recommendedName>
</protein>
<evidence type="ECO:0000313" key="1">
    <source>
        <dbReference type="EMBL" id="GIY57978.1"/>
    </source>
</evidence>
<comment type="caution">
    <text evidence="1">The sequence shown here is derived from an EMBL/GenBank/DDBJ whole genome shotgun (WGS) entry which is preliminary data.</text>
</comment>
<keyword evidence="2" id="KW-1185">Reference proteome</keyword>
<name>A0AAV4UJM2_CAEEX</name>
<evidence type="ECO:0000313" key="2">
    <source>
        <dbReference type="Proteomes" id="UP001054945"/>
    </source>
</evidence>
<dbReference type="EMBL" id="BPLR01012996">
    <property type="protein sequence ID" value="GIY57978.1"/>
    <property type="molecule type" value="Genomic_DNA"/>
</dbReference>
<sequence length="246" mass="28226">MITRCVPFDLLWQQENISNLRPGFQAAFNFVEFFRTLNFQKASILEGDFNAPETIVNLADENRLRVGRVRKGTICLRVILIERIEALGERHLLLFIEENILSIAINIPGNKERIDHPPKTRHHSAKKRNTFDDQIRTIQSSVKRIDIFNQVLTLSLQRCPKGELRNFIRASVKRLVDSYLIMITRCIPSFYCGNRKTIQICDPGFKPHLTSWNFSEPLIFKGVHLAGDFNAPETIVGCIENHLVGG</sequence>
<evidence type="ECO:0008006" key="3">
    <source>
        <dbReference type="Google" id="ProtNLM"/>
    </source>
</evidence>
<accession>A0AAV4UJM2</accession>